<reference evidence="2 3" key="1">
    <citation type="submission" date="2018-04" db="EMBL/GenBank/DDBJ databases">
        <title>Methylobacterium sp. PR1016A genome.</title>
        <authorList>
            <person name="Park W."/>
        </authorList>
    </citation>
    <scope>NUCLEOTIDE SEQUENCE [LARGE SCALE GENOMIC DNA]</scope>
    <source>
        <strain evidence="2 3">PR1016A</strain>
    </source>
</reference>
<proteinExistence type="predicted"/>
<gene>
    <name evidence="2" type="ORF">DA075_08020</name>
</gene>
<dbReference type="AlphaFoldDB" id="A0A2R4WH61"/>
<dbReference type="PROSITE" id="PS51257">
    <property type="entry name" value="PROKAR_LIPOPROTEIN"/>
    <property type="match status" value="1"/>
</dbReference>
<protein>
    <recommendedName>
        <fullName evidence="4">DUF1236 domain-containing protein</fullName>
    </recommendedName>
</protein>
<evidence type="ECO:0000313" key="3">
    <source>
        <dbReference type="Proteomes" id="UP000244755"/>
    </source>
</evidence>
<evidence type="ECO:0000313" key="2">
    <source>
        <dbReference type="EMBL" id="AWB20865.1"/>
    </source>
</evidence>
<organism evidence="2 3">
    <name type="scientific">Methylobacterium currus</name>
    <dbReference type="NCBI Taxonomy" id="2051553"/>
    <lineage>
        <taxon>Bacteria</taxon>
        <taxon>Pseudomonadati</taxon>
        <taxon>Pseudomonadota</taxon>
        <taxon>Alphaproteobacteria</taxon>
        <taxon>Hyphomicrobiales</taxon>
        <taxon>Methylobacteriaceae</taxon>
        <taxon>Methylobacterium</taxon>
    </lineage>
</organism>
<evidence type="ECO:0008006" key="4">
    <source>
        <dbReference type="Google" id="ProtNLM"/>
    </source>
</evidence>
<keyword evidence="1" id="KW-0732">Signal</keyword>
<accession>A0A2R4WH61</accession>
<dbReference type="Proteomes" id="UP000244755">
    <property type="component" value="Chromosome 1"/>
</dbReference>
<evidence type="ECO:0000256" key="1">
    <source>
        <dbReference type="SAM" id="SignalP"/>
    </source>
</evidence>
<dbReference type="EMBL" id="CP028843">
    <property type="protein sequence ID" value="AWB20865.1"/>
    <property type="molecule type" value="Genomic_DNA"/>
</dbReference>
<dbReference type="KEGG" id="mee:DA075_08020"/>
<name>A0A2R4WH61_9HYPH</name>
<feature type="signal peptide" evidence="1">
    <location>
        <begin position="1"/>
        <end position="31"/>
    </location>
</feature>
<sequence>MMFSRAQRKARLFARIGLLAVSGLACSVAVAQPLTVRVNPQLDQRGVLMSGNEPGTIETLFNAGPRYNEPSGVRIGRGSLIPPWLELGSFQNVSVPGLNPVGYYGYYISPDDRAVVVDLDSRRVVRVIVH</sequence>
<keyword evidence="3" id="KW-1185">Reference proteome</keyword>
<feature type="chain" id="PRO_5015307005" description="DUF1236 domain-containing protein" evidence="1">
    <location>
        <begin position="32"/>
        <end position="130"/>
    </location>
</feature>